<dbReference type="AlphaFoldDB" id="A0A382ISQ0"/>
<accession>A0A382ISQ0</accession>
<feature type="non-terminal residue" evidence="1">
    <location>
        <position position="30"/>
    </location>
</feature>
<gene>
    <name evidence="1" type="ORF">METZ01_LOCUS255738</name>
</gene>
<dbReference type="EMBL" id="UINC01069478">
    <property type="protein sequence ID" value="SVC02884.1"/>
    <property type="molecule type" value="Genomic_DNA"/>
</dbReference>
<reference evidence="1" key="1">
    <citation type="submission" date="2018-05" db="EMBL/GenBank/DDBJ databases">
        <authorList>
            <person name="Lanie J.A."/>
            <person name="Ng W.-L."/>
            <person name="Kazmierczak K.M."/>
            <person name="Andrzejewski T.M."/>
            <person name="Davidsen T.M."/>
            <person name="Wayne K.J."/>
            <person name="Tettelin H."/>
            <person name="Glass J.I."/>
            <person name="Rusch D."/>
            <person name="Podicherti R."/>
            <person name="Tsui H.-C.T."/>
            <person name="Winkler M.E."/>
        </authorList>
    </citation>
    <scope>NUCLEOTIDE SEQUENCE</scope>
</reference>
<protein>
    <submittedName>
        <fullName evidence="1">Uncharacterized protein</fullName>
    </submittedName>
</protein>
<organism evidence="1">
    <name type="scientific">marine metagenome</name>
    <dbReference type="NCBI Taxonomy" id="408172"/>
    <lineage>
        <taxon>unclassified sequences</taxon>
        <taxon>metagenomes</taxon>
        <taxon>ecological metagenomes</taxon>
    </lineage>
</organism>
<sequence length="30" mass="3182">MKTISTTILALLFSAMLLTAQEKPSQESGA</sequence>
<name>A0A382ISQ0_9ZZZZ</name>
<proteinExistence type="predicted"/>
<evidence type="ECO:0000313" key="1">
    <source>
        <dbReference type="EMBL" id="SVC02884.1"/>
    </source>
</evidence>